<dbReference type="Proteomes" id="UP000579945">
    <property type="component" value="Unassembled WGS sequence"/>
</dbReference>
<comment type="caution">
    <text evidence="2">The sequence shown here is derived from an EMBL/GenBank/DDBJ whole genome shotgun (WGS) entry which is preliminary data.</text>
</comment>
<keyword evidence="1" id="KW-0812">Transmembrane</keyword>
<keyword evidence="3" id="KW-1185">Reference proteome</keyword>
<proteinExistence type="predicted"/>
<feature type="transmembrane region" description="Helical" evidence="1">
    <location>
        <begin position="15"/>
        <end position="37"/>
    </location>
</feature>
<keyword evidence="1" id="KW-0472">Membrane</keyword>
<evidence type="ECO:0000313" key="3">
    <source>
        <dbReference type="Proteomes" id="UP000579945"/>
    </source>
</evidence>
<gene>
    <name evidence="2" type="ORF">FHR33_005887</name>
</gene>
<evidence type="ECO:0000256" key="1">
    <source>
        <dbReference type="SAM" id="Phobius"/>
    </source>
</evidence>
<reference evidence="2 3" key="1">
    <citation type="submission" date="2020-08" db="EMBL/GenBank/DDBJ databases">
        <title>Sequencing the genomes of 1000 actinobacteria strains.</title>
        <authorList>
            <person name="Klenk H.-P."/>
        </authorList>
    </citation>
    <scope>NUCLEOTIDE SEQUENCE [LARGE SCALE GENOMIC DNA]</scope>
    <source>
        <strain evidence="2 3">DSM 44320</strain>
    </source>
</reference>
<evidence type="ECO:0000313" key="2">
    <source>
        <dbReference type="EMBL" id="MBB3730027.1"/>
    </source>
</evidence>
<sequence>MALILGDGWAITGGHAASVTLATGVMIAMGWISLVAARFRTSA</sequence>
<keyword evidence="1" id="KW-1133">Transmembrane helix</keyword>
<dbReference type="RefSeq" id="WP_281388185.1">
    <property type="nucleotide sequence ID" value="NZ_JACIBV010000001.1"/>
</dbReference>
<protein>
    <submittedName>
        <fullName evidence="2">Uncharacterized protein</fullName>
    </submittedName>
</protein>
<name>A0A7W5YQU8_9ACTN</name>
<accession>A0A7W5YQU8</accession>
<dbReference type="AlphaFoldDB" id="A0A7W5YQU8"/>
<dbReference type="GeneID" id="95396315"/>
<dbReference type="EMBL" id="JACIBV010000001">
    <property type="protein sequence ID" value="MBB3730027.1"/>
    <property type="molecule type" value="Genomic_DNA"/>
</dbReference>
<organism evidence="2 3">
    <name type="scientific">Nonomuraea dietziae</name>
    <dbReference type="NCBI Taxonomy" id="65515"/>
    <lineage>
        <taxon>Bacteria</taxon>
        <taxon>Bacillati</taxon>
        <taxon>Actinomycetota</taxon>
        <taxon>Actinomycetes</taxon>
        <taxon>Streptosporangiales</taxon>
        <taxon>Streptosporangiaceae</taxon>
        <taxon>Nonomuraea</taxon>
    </lineage>
</organism>